<feature type="domain" description="Asteroid" evidence="3">
    <location>
        <begin position="146"/>
        <end position="254"/>
    </location>
</feature>
<dbReference type="PANTHER" id="PTHR15665">
    <property type="entry name" value="ASTEROID PROTEIN"/>
    <property type="match status" value="1"/>
</dbReference>
<feature type="compositionally biased region" description="Basic and acidic residues" evidence="2">
    <location>
        <begin position="473"/>
        <end position="486"/>
    </location>
</feature>
<feature type="compositionally biased region" description="Acidic residues" evidence="2">
    <location>
        <begin position="463"/>
        <end position="472"/>
    </location>
</feature>
<reference evidence="4" key="1">
    <citation type="submission" date="2022-03" db="EMBL/GenBank/DDBJ databases">
        <title>Draft genome sequence of Aduncisulcus paluster, a free-living microaerophilic Fornicata.</title>
        <authorList>
            <person name="Yuyama I."/>
            <person name="Kume K."/>
            <person name="Tamura T."/>
            <person name="Inagaki Y."/>
            <person name="Hashimoto T."/>
        </authorList>
    </citation>
    <scope>NUCLEOTIDE SEQUENCE</scope>
    <source>
        <strain evidence="4">NY0171</strain>
    </source>
</reference>
<dbReference type="Proteomes" id="UP001057375">
    <property type="component" value="Unassembled WGS sequence"/>
</dbReference>
<accession>A0ABQ5KVI9</accession>
<dbReference type="InterPro" id="IPR039436">
    <property type="entry name" value="Asteroid_dom"/>
</dbReference>
<evidence type="ECO:0000259" key="3">
    <source>
        <dbReference type="Pfam" id="PF12813"/>
    </source>
</evidence>
<name>A0ABQ5KVI9_9EUKA</name>
<dbReference type="InterPro" id="IPR029060">
    <property type="entry name" value="PIN-like_dom_sf"/>
</dbReference>
<evidence type="ECO:0000256" key="1">
    <source>
        <dbReference type="ARBA" id="ARBA00007398"/>
    </source>
</evidence>
<comment type="caution">
    <text evidence="4">The sequence shown here is derived from an EMBL/GenBank/DDBJ whole genome shotgun (WGS) entry which is preliminary data.</text>
</comment>
<dbReference type="EMBL" id="BQXS01010994">
    <property type="protein sequence ID" value="GKT35469.1"/>
    <property type="molecule type" value="Genomic_DNA"/>
</dbReference>
<feature type="region of interest" description="Disordered" evidence="2">
    <location>
        <begin position="461"/>
        <end position="503"/>
    </location>
</feature>
<evidence type="ECO:0000313" key="5">
    <source>
        <dbReference type="Proteomes" id="UP001057375"/>
    </source>
</evidence>
<evidence type="ECO:0000256" key="2">
    <source>
        <dbReference type="SAM" id="MobiDB-lite"/>
    </source>
</evidence>
<gene>
    <name evidence="4" type="ORF">ADUPG1_008625</name>
</gene>
<protein>
    <submittedName>
        <fullName evidence="4">Asteroid like protein</fullName>
    </submittedName>
</protein>
<dbReference type="Gene3D" id="3.40.50.1010">
    <property type="entry name" value="5'-nuclease"/>
    <property type="match status" value="1"/>
</dbReference>
<dbReference type="InterPro" id="IPR026832">
    <property type="entry name" value="Asteroid"/>
</dbReference>
<dbReference type="PANTHER" id="PTHR15665:SF1">
    <property type="entry name" value="PROTEIN ASTEROID HOMOLOG 1"/>
    <property type="match status" value="1"/>
</dbReference>
<comment type="similarity">
    <text evidence="1">Belongs to the asteroid family.</text>
</comment>
<organism evidence="4 5">
    <name type="scientific">Aduncisulcus paluster</name>
    <dbReference type="NCBI Taxonomy" id="2918883"/>
    <lineage>
        <taxon>Eukaryota</taxon>
        <taxon>Metamonada</taxon>
        <taxon>Carpediemonas-like organisms</taxon>
        <taxon>Aduncisulcus</taxon>
    </lineage>
</organism>
<dbReference type="SUPFAM" id="SSF88723">
    <property type="entry name" value="PIN domain-like"/>
    <property type="match status" value="1"/>
</dbReference>
<dbReference type="PROSITE" id="PS51257">
    <property type="entry name" value="PROKAR_LIPOPROTEIN"/>
    <property type="match status" value="1"/>
</dbReference>
<sequence>MGIPRLTKYFLGCATVPTTLGQISTAVGCDKVVIDGPSLVHHIANNIEVTHGTNIPKFIEMLYNFFQALWGCGLSCHVIMDGTTPTSKHREVMKRQRGKINDYSEHVRDISKGEVISQSYSSYLYHYYLVQFLSTYANGSKLSYFIAFGEADTPAAFAAKERKAILFSTDSDHVVMDIPAYVPFKTINMKDIYPVCQSIMKSMHDHECEEFEKQEVVDRFHEFEHKMEIRKQEELSKDIKQEKVGEKDEEKDVEEDEIPADIFSMPIFYQKHPPFSAPSPEMTILFKNIPLSYVIPTDLAKQLKLPSLGEAPFLALLLGNDYIDTHDAKDLYKCFCTMAKGSKRFPKMRQGLPTPIEAAAVISAVFADYDGSRERDKESFTKYIVNELQLQKIPNPQSLLVRVLKQYHLGEEEEVSEMVLKRMKEGSMDPSWAIENEDIRENPLQEEEALIQKETQIHHDLYTSEETDPEEEREQKDSASHSDKCKRAPNTIPPALFGSEPSLPFPGSPLHEDIREALVEGRLSSVFGVILNGFLTIGPKFESPSNAILTPIQGSEERDIGESSVRSVTIDRFPCIPSSFLASYITSFIVSMCLDGICGNYVKNYASIIPNSHISDSSHSFSIPHLSTRSHYHMPKQHSWSFINRCCNVMKRPVWLPHIVQCFCEDDVTSEEKTGAFLCVMLSNIDSIRHLNPFIAPAVIVCRFWRVIGKHHPDLRPKRHDLFGLLATLVYGRKPLGYDWRADPDLEFFRQTARIETIMCECCRLHDCLARPLIGKRGFSSGMGKGKGKGKGKSGLFAHEIQVGDSLMVSCFSNFSGEIFSVWRDFIKQGNYLPIELKPMVEAILE</sequence>
<proteinExistence type="inferred from homology"/>
<dbReference type="Pfam" id="PF12813">
    <property type="entry name" value="XPG_I_2"/>
    <property type="match status" value="1"/>
</dbReference>
<evidence type="ECO:0000313" key="4">
    <source>
        <dbReference type="EMBL" id="GKT35469.1"/>
    </source>
</evidence>
<keyword evidence="5" id="KW-1185">Reference proteome</keyword>